<organism evidence="1 2">
    <name type="scientific">Mycolicibacterium grossiae</name>
    <dbReference type="NCBI Taxonomy" id="1552759"/>
    <lineage>
        <taxon>Bacteria</taxon>
        <taxon>Bacillati</taxon>
        <taxon>Actinomycetota</taxon>
        <taxon>Actinomycetes</taxon>
        <taxon>Mycobacteriales</taxon>
        <taxon>Mycobacteriaceae</taxon>
        <taxon>Mycolicibacterium</taxon>
    </lineage>
</organism>
<evidence type="ECO:0000313" key="1">
    <source>
        <dbReference type="EMBL" id="OFJ54225.1"/>
    </source>
</evidence>
<proteinExistence type="predicted"/>
<gene>
    <name evidence="1" type="ORF">BEL07_08325</name>
</gene>
<protein>
    <submittedName>
        <fullName evidence="1">Uncharacterized protein</fullName>
    </submittedName>
</protein>
<sequence>MMPRMAANPAGESGLGIAAISAASALALSAIALAPSTLTLALESVTPLNTSAASALRVNGTVSVRVAAT</sequence>
<name>A0A1E8Q721_9MYCO</name>
<comment type="caution">
    <text evidence="1">The sequence shown here is derived from an EMBL/GenBank/DDBJ whole genome shotgun (WGS) entry which is preliminary data.</text>
</comment>
<dbReference type="EMBL" id="MCHX01000015">
    <property type="protein sequence ID" value="OFJ54225.1"/>
    <property type="molecule type" value="Genomic_DNA"/>
</dbReference>
<evidence type="ECO:0000313" key="2">
    <source>
        <dbReference type="Proteomes" id="UP000178953"/>
    </source>
</evidence>
<dbReference type="Proteomes" id="UP000178953">
    <property type="component" value="Unassembled WGS sequence"/>
</dbReference>
<accession>A0A1E8Q721</accession>
<keyword evidence="2" id="KW-1185">Reference proteome</keyword>
<reference evidence="1 2" key="1">
    <citation type="submission" date="2016-09" db="EMBL/GenBank/DDBJ databases">
        <title>genome sequence of Mycobacterium sp. 739 SCH.</title>
        <authorList>
            <person name="Greninger A.L."/>
            <person name="Qin X."/>
            <person name="Jerome K."/>
            <person name="Vora S."/>
            <person name="Quinn K."/>
        </authorList>
    </citation>
    <scope>NUCLEOTIDE SEQUENCE [LARGE SCALE GENOMIC DNA]</scope>
    <source>
        <strain evidence="1 2">SCH</strain>
    </source>
</reference>
<dbReference type="AlphaFoldDB" id="A0A1E8Q721"/>